<name>A0A7W7GPM1_9MICC</name>
<dbReference type="EMBL" id="JACHNA010000001">
    <property type="protein sequence ID" value="MBB4735974.1"/>
    <property type="molecule type" value="Genomic_DNA"/>
</dbReference>
<organism evidence="2 3">
    <name type="scientific">Micrococcus cohnii</name>
    <dbReference type="NCBI Taxonomy" id="993416"/>
    <lineage>
        <taxon>Bacteria</taxon>
        <taxon>Bacillati</taxon>
        <taxon>Actinomycetota</taxon>
        <taxon>Actinomycetes</taxon>
        <taxon>Micrococcales</taxon>
        <taxon>Micrococcaceae</taxon>
        <taxon>Micrococcus</taxon>
    </lineage>
</organism>
<reference evidence="2 3" key="1">
    <citation type="submission" date="2020-08" db="EMBL/GenBank/DDBJ databases">
        <title>Sequencing the genomes of 1000 actinobacteria strains.</title>
        <authorList>
            <person name="Klenk H.-P."/>
        </authorList>
    </citation>
    <scope>NUCLEOTIDE SEQUENCE [LARGE SCALE GENOMIC DNA]</scope>
    <source>
        <strain evidence="2 3">DSM 23974</strain>
    </source>
</reference>
<dbReference type="Proteomes" id="UP000540191">
    <property type="component" value="Unassembled WGS sequence"/>
</dbReference>
<gene>
    <name evidence="2" type="ORF">HDA30_001482</name>
</gene>
<feature type="transmembrane region" description="Helical" evidence="1">
    <location>
        <begin position="6"/>
        <end position="28"/>
    </location>
</feature>
<evidence type="ECO:0000256" key="1">
    <source>
        <dbReference type="SAM" id="Phobius"/>
    </source>
</evidence>
<protein>
    <submittedName>
        <fullName evidence="2">Uncharacterized protein</fullName>
    </submittedName>
</protein>
<accession>A0A7W7GPM1</accession>
<dbReference type="NCBIfam" id="NF038354">
    <property type="entry name" value="trnsprt_adja_43"/>
    <property type="match status" value="1"/>
</dbReference>
<sequence length="42" mass="4806">MTVALTVYLLMWPVLVLGVLIAIASAFAKEWRQARREGRMMI</sequence>
<dbReference type="AlphaFoldDB" id="A0A7W7GPM1"/>
<dbReference type="RefSeq" id="WP_221419063.1">
    <property type="nucleotide sequence ID" value="NZ_JACHNA010000001.1"/>
</dbReference>
<comment type="caution">
    <text evidence="2">The sequence shown here is derived from an EMBL/GenBank/DDBJ whole genome shotgun (WGS) entry which is preliminary data.</text>
</comment>
<keyword evidence="1" id="KW-1133">Transmembrane helix</keyword>
<keyword evidence="3" id="KW-1185">Reference proteome</keyword>
<evidence type="ECO:0000313" key="2">
    <source>
        <dbReference type="EMBL" id="MBB4735974.1"/>
    </source>
</evidence>
<keyword evidence="1" id="KW-0472">Membrane</keyword>
<keyword evidence="1" id="KW-0812">Transmembrane</keyword>
<evidence type="ECO:0000313" key="3">
    <source>
        <dbReference type="Proteomes" id="UP000540191"/>
    </source>
</evidence>
<proteinExistence type="predicted"/>
<dbReference type="InterPro" id="IPR049820">
    <property type="entry name" value="Trnsprt_adja_ssu-like"/>
</dbReference>